<evidence type="ECO:0000256" key="6">
    <source>
        <dbReference type="ARBA" id="ARBA00022968"/>
    </source>
</evidence>
<dbReference type="Pfam" id="PF01762">
    <property type="entry name" value="Galactosyl_T"/>
    <property type="match status" value="1"/>
</dbReference>
<keyword evidence="7 10" id="KW-1133">Transmembrane helix</keyword>
<evidence type="ECO:0000256" key="2">
    <source>
        <dbReference type="ARBA" id="ARBA00008661"/>
    </source>
</evidence>
<organism evidence="11 12">
    <name type="scientific">Stichopus japonicus</name>
    <name type="common">Sea cucumber</name>
    <dbReference type="NCBI Taxonomy" id="307972"/>
    <lineage>
        <taxon>Eukaryota</taxon>
        <taxon>Metazoa</taxon>
        <taxon>Echinodermata</taxon>
        <taxon>Eleutherozoa</taxon>
        <taxon>Echinozoa</taxon>
        <taxon>Holothuroidea</taxon>
        <taxon>Aspidochirotacea</taxon>
        <taxon>Aspidochirotida</taxon>
        <taxon>Stichopodidae</taxon>
        <taxon>Apostichopus</taxon>
    </lineage>
</organism>
<evidence type="ECO:0000256" key="4">
    <source>
        <dbReference type="ARBA" id="ARBA00022679"/>
    </source>
</evidence>
<evidence type="ECO:0000256" key="3">
    <source>
        <dbReference type="ARBA" id="ARBA00022676"/>
    </source>
</evidence>
<dbReference type="GO" id="GO:0000139">
    <property type="term" value="C:Golgi membrane"/>
    <property type="evidence" value="ECO:0007669"/>
    <property type="project" value="UniProtKB-SubCell"/>
</dbReference>
<dbReference type="GO" id="GO:0016758">
    <property type="term" value="F:hexosyltransferase activity"/>
    <property type="evidence" value="ECO:0007669"/>
    <property type="project" value="InterPro"/>
</dbReference>
<keyword evidence="12" id="KW-1185">Reference proteome</keyword>
<evidence type="ECO:0000256" key="10">
    <source>
        <dbReference type="RuleBase" id="RU363063"/>
    </source>
</evidence>
<feature type="transmembrane region" description="Helical" evidence="10">
    <location>
        <begin position="21"/>
        <end position="44"/>
    </location>
</feature>
<keyword evidence="9 10" id="KW-0472">Membrane</keyword>
<dbReference type="STRING" id="307972.A0A2G8KPG2"/>
<evidence type="ECO:0000313" key="11">
    <source>
        <dbReference type="EMBL" id="PIK49855.1"/>
    </source>
</evidence>
<keyword evidence="8 10" id="KW-0333">Golgi apparatus</keyword>
<evidence type="ECO:0000313" key="12">
    <source>
        <dbReference type="Proteomes" id="UP000230750"/>
    </source>
</evidence>
<evidence type="ECO:0000256" key="1">
    <source>
        <dbReference type="ARBA" id="ARBA00004323"/>
    </source>
</evidence>
<name>A0A2G8KPG2_STIJA</name>
<evidence type="ECO:0000256" key="5">
    <source>
        <dbReference type="ARBA" id="ARBA00022692"/>
    </source>
</evidence>
<keyword evidence="5 10" id="KW-0812">Transmembrane</keyword>
<keyword evidence="6 10" id="KW-0735">Signal-anchor</keyword>
<reference evidence="11 12" key="1">
    <citation type="journal article" date="2017" name="PLoS Biol.">
        <title>The sea cucumber genome provides insights into morphological evolution and visceral regeneration.</title>
        <authorList>
            <person name="Zhang X."/>
            <person name="Sun L."/>
            <person name="Yuan J."/>
            <person name="Sun Y."/>
            <person name="Gao Y."/>
            <person name="Zhang L."/>
            <person name="Li S."/>
            <person name="Dai H."/>
            <person name="Hamel J.F."/>
            <person name="Liu C."/>
            <person name="Yu Y."/>
            <person name="Liu S."/>
            <person name="Lin W."/>
            <person name="Guo K."/>
            <person name="Jin S."/>
            <person name="Xu P."/>
            <person name="Storey K.B."/>
            <person name="Huan P."/>
            <person name="Zhang T."/>
            <person name="Zhou Y."/>
            <person name="Zhang J."/>
            <person name="Lin C."/>
            <person name="Li X."/>
            <person name="Xing L."/>
            <person name="Huo D."/>
            <person name="Sun M."/>
            <person name="Wang L."/>
            <person name="Mercier A."/>
            <person name="Li F."/>
            <person name="Yang H."/>
            <person name="Xiang J."/>
        </authorList>
    </citation>
    <scope>NUCLEOTIDE SEQUENCE [LARGE SCALE GENOMIC DNA]</scope>
    <source>
        <strain evidence="11">Shaxun</strain>
        <tissue evidence="11">Muscle</tissue>
    </source>
</reference>
<proteinExistence type="inferred from homology"/>
<dbReference type="AlphaFoldDB" id="A0A2G8KPG2"/>
<dbReference type="InterPro" id="IPR002659">
    <property type="entry name" value="Glyco_trans_31"/>
</dbReference>
<evidence type="ECO:0000256" key="9">
    <source>
        <dbReference type="ARBA" id="ARBA00023136"/>
    </source>
</evidence>
<comment type="similarity">
    <text evidence="2 10">Belongs to the glycosyltransferase 31 family.</text>
</comment>
<comment type="caution">
    <text evidence="11">The sequence shown here is derived from an EMBL/GenBank/DDBJ whole genome shotgun (WGS) entry which is preliminary data.</text>
</comment>
<dbReference type="PANTHER" id="PTHR11214">
    <property type="entry name" value="BETA-1,3-N-ACETYLGLUCOSAMINYLTRANSFERASE"/>
    <property type="match status" value="1"/>
</dbReference>
<evidence type="ECO:0000256" key="7">
    <source>
        <dbReference type="ARBA" id="ARBA00022989"/>
    </source>
</evidence>
<dbReference type="Proteomes" id="UP000230750">
    <property type="component" value="Unassembled WGS sequence"/>
</dbReference>
<dbReference type="EC" id="2.4.1.-" evidence="10"/>
<dbReference type="EMBL" id="MRZV01000444">
    <property type="protein sequence ID" value="PIK49855.1"/>
    <property type="molecule type" value="Genomic_DNA"/>
</dbReference>
<gene>
    <name evidence="11" type="ORF">BSL78_13260</name>
</gene>
<dbReference type="PANTHER" id="PTHR11214:SF3">
    <property type="entry name" value="BETA-1,3-GALACTOSYLTRANSFERASE 6"/>
    <property type="match status" value="1"/>
</dbReference>
<sequence>MKSSKHHRSHAGKMKVIFIKLIGGPKVTIVFFLACGLFLLLSLIEKPGDIEPTSHGYRSRLIHHRAPSIGKLKVWSLEDYPLEKRVWRPSDYETDKPSPSCQLDKLLMVIVPSTPGQLDHRTAIRNTWGTLKKVKGPVYHQTVFVMGLPSDSQERASLLEESNKHKDVVFVNVADPYNNLSLMCSTASTGPGRSVNLLTC</sequence>
<protein>
    <recommendedName>
        <fullName evidence="10">Hexosyltransferase</fullName>
        <ecNumber evidence="10">2.4.1.-</ecNumber>
    </recommendedName>
</protein>
<evidence type="ECO:0000256" key="8">
    <source>
        <dbReference type="ARBA" id="ARBA00023034"/>
    </source>
</evidence>
<keyword evidence="3 10" id="KW-0328">Glycosyltransferase</keyword>
<dbReference type="OrthoDB" id="5957813at2759"/>
<accession>A0A2G8KPG2</accession>
<keyword evidence="4" id="KW-0808">Transferase</keyword>
<dbReference type="GO" id="GO:0006493">
    <property type="term" value="P:protein O-linked glycosylation"/>
    <property type="evidence" value="ECO:0007669"/>
    <property type="project" value="TreeGrafter"/>
</dbReference>
<comment type="subcellular location">
    <subcellularLocation>
        <location evidence="1 10">Golgi apparatus membrane</location>
        <topology evidence="1 10">Single-pass type II membrane protein</topology>
    </subcellularLocation>
</comment>